<feature type="compositionally biased region" description="Basic and acidic residues" evidence="1">
    <location>
        <begin position="218"/>
        <end position="231"/>
    </location>
</feature>
<protein>
    <submittedName>
        <fullName evidence="2">Uncharacterized protein</fullName>
    </submittedName>
</protein>
<dbReference type="AlphaFoldDB" id="A0A8E2AY59"/>
<dbReference type="Proteomes" id="UP000250043">
    <property type="component" value="Unassembled WGS sequence"/>
</dbReference>
<dbReference type="EMBL" id="KV722480">
    <property type="protein sequence ID" value="OCH87600.1"/>
    <property type="molecule type" value="Genomic_DNA"/>
</dbReference>
<feature type="compositionally biased region" description="Low complexity" evidence="1">
    <location>
        <begin position="659"/>
        <end position="673"/>
    </location>
</feature>
<feature type="compositionally biased region" description="Low complexity" evidence="1">
    <location>
        <begin position="309"/>
        <end position="327"/>
    </location>
</feature>
<feature type="compositionally biased region" description="Polar residues" evidence="1">
    <location>
        <begin position="832"/>
        <end position="844"/>
    </location>
</feature>
<dbReference type="OrthoDB" id="3064136at2759"/>
<evidence type="ECO:0000313" key="2">
    <source>
        <dbReference type="EMBL" id="OCH87600.1"/>
    </source>
</evidence>
<feature type="compositionally biased region" description="Low complexity" evidence="1">
    <location>
        <begin position="799"/>
        <end position="811"/>
    </location>
</feature>
<evidence type="ECO:0000313" key="3">
    <source>
        <dbReference type="Proteomes" id="UP000250043"/>
    </source>
</evidence>
<feature type="region of interest" description="Disordered" evidence="1">
    <location>
        <begin position="486"/>
        <end position="869"/>
    </location>
</feature>
<evidence type="ECO:0000256" key="1">
    <source>
        <dbReference type="SAM" id="MobiDB-lite"/>
    </source>
</evidence>
<gene>
    <name evidence="2" type="ORF">OBBRIDRAFT_837256</name>
</gene>
<feature type="region of interest" description="Disordered" evidence="1">
    <location>
        <begin position="1"/>
        <end position="72"/>
    </location>
</feature>
<reference evidence="2 3" key="1">
    <citation type="submission" date="2016-07" db="EMBL/GenBank/DDBJ databases">
        <title>Draft genome of the white-rot fungus Obba rivulosa 3A-2.</title>
        <authorList>
            <consortium name="DOE Joint Genome Institute"/>
            <person name="Miettinen O."/>
            <person name="Riley R."/>
            <person name="Acob R."/>
            <person name="Barry K."/>
            <person name="Cullen D."/>
            <person name="De Vries R."/>
            <person name="Hainaut M."/>
            <person name="Hatakka A."/>
            <person name="Henrissat B."/>
            <person name="Hilden K."/>
            <person name="Kuo R."/>
            <person name="Labutti K."/>
            <person name="Lipzen A."/>
            <person name="Makela M.R."/>
            <person name="Sandor L."/>
            <person name="Spatafora J.W."/>
            <person name="Grigoriev I.V."/>
            <person name="Hibbett D.S."/>
        </authorList>
    </citation>
    <scope>NUCLEOTIDE SEQUENCE [LARGE SCALE GENOMIC DNA]</scope>
    <source>
        <strain evidence="2 3">3A-2</strain>
    </source>
</reference>
<proteinExistence type="predicted"/>
<name>A0A8E2AY59_9APHY</name>
<organism evidence="2 3">
    <name type="scientific">Obba rivulosa</name>
    <dbReference type="NCBI Taxonomy" id="1052685"/>
    <lineage>
        <taxon>Eukaryota</taxon>
        <taxon>Fungi</taxon>
        <taxon>Dikarya</taxon>
        <taxon>Basidiomycota</taxon>
        <taxon>Agaricomycotina</taxon>
        <taxon>Agaricomycetes</taxon>
        <taxon>Polyporales</taxon>
        <taxon>Gelatoporiaceae</taxon>
        <taxon>Obba</taxon>
    </lineage>
</organism>
<feature type="compositionally biased region" description="Low complexity" evidence="1">
    <location>
        <begin position="695"/>
        <end position="721"/>
    </location>
</feature>
<feature type="compositionally biased region" description="Low complexity" evidence="1">
    <location>
        <begin position="107"/>
        <end position="143"/>
    </location>
</feature>
<accession>A0A8E2AY59</accession>
<feature type="compositionally biased region" description="Low complexity" evidence="1">
    <location>
        <begin position="546"/>
        <end position="577"/>
    </location>
</feature>
<feature type="region of interest" description="Disordered" evidence="1">
    <location>
        <begin position="457"/>
        <end position="476"/>
    </location>
</feature>
<feature type="compositionally biased region" description="Pro residues" evidence="1">
    <location>
        <begin position="27"/>
        <end position="65"/>
    </location>
</feature>
<feature type="compositionally biased region" description="Low complexity" evidence="1">
    <location>
        <begin position="603"/>
        <end position="634"/>
    </location>
</feature>
<keyword evidence="3" id="KW-1185">Reference proteome</keyword>
<feature type="compositionally biased region" description="Polar residues" evidence="1">
    <location>
        <begin position="780"/>
        <end position="794"/>
    </location>
</feature>
<feature type="region of interest" description="Disordered" evidence="1">
    <location>
        <begin position="86"/>
        <end position="164"/>
    </location>
</feature>
<feature type="compositionally biased region" description="Pro residues" evidence="1">
    <location>
        <begin position="267"/>
        <end position="278"/>
    </location>
</feature>
<sequence length="869" mass="90823">MAATFTTDSRSSRDRRDPVPLLLSEFPAPPSFIPPSPYTPLTPSGSNPPPSLPPSSPLPPVPGPSPISEHDTLLFMNAARSRRASKLSVASSSYSRRDSTATLASVASGSNASLPSLSPSGSTTPLESSARSLRSSPSNGSLAVRTGPRHVDISPVIAPSICEEDPADLTRMSLDELSLHSSLPDHDLSDDEKLLEYGIAPSISRRRPRSGGSAASHGSRELPTVREDEPGLSRAASPLMDTPLPPRRSRSGSLAPPLGASVDKALPPLPADAPPPRSAPADVVSLSRADSPDIQRILATTPRARRKSSSSLASSRSASRPRSSARPAMRRHVSEDVAPASVRAQSVGSSCRTSSRRTSETMVTRSTPVPLTPSELPYVRTAEAWGDESLVEDYGTPLDATGTAYDMLDGDAELRLERQLDGEGSDSDSSLDIHTPLPHLMLRDGLLSPNSKLLGQASSPIHPQMLPNSRPGSMASVVSTTGSVMTKSGIFKDERNTEKRRHRHRDGKLLRGGIGLTTGLGWSDSEDEDAPSPLTRRLSSRTLGESAQASSSRSPHPSSRSVSEGLSSSSAGPSKYGALSAGATLPPHSTGTLGGSSLERRTSSSSVGSSASSALGLRSRSSVSSLRSASSSGRRALDATPRVGFPLSHIHEREEANETSSSTSSVSMPVTPSGHDSGGLPRYSSAMPRLRKSSADSSLHSPLSDHISRTATSFSSTEASTHVASPPPASRISVPRPLRLPQAQASGRYNSTPAPPPSSYTPVSGSTRIRTYSGGLQRPQHFTSSTSQAESTRAQAELSPVSSSSMSSASSPNTVAAVGAPPTLRKKPRTGTGMTYRTSSNPTLRPTMMRMPSSSALRASATKGVGVAM</sequence>
<feature type="region of interest" description="Disordered" evidence="1">
    <location>
        <begin position="198"/>
        <end position="370"/>
    </location>
</feature>